<evidence type="ECO:0000313" key="4">
    <source>
        <dbReference type="Proteomes" id="UP000250918"/>
    </source>
</evidence>
<dbReference type="GO" id="GO:0005975">
    <property type="term" value="P:carbohydrate metabolic process"/>
    <property type="evidence" value="ECO:0007669"/>
    <property type="project" value="InterPro"/>
</dbReference>
<feature type="domain" description="Glucodextranase N-terminal" evidence="2">
    <location>
        <begin position="8"/>
        <end position="272"/>
    </location>
</feature>
<dbReference type="InterPro" id="IPR008928">
    <property type="entry name" value="6-hairpin_glycosidase_sf"/>
</dbReference>
<dbReference type="Gene3D" id="2.70.98.10">
    <property type="match status" value="1"/>
</dbReference>
<dbReference type="CDD" id="cd07430">
    <property type="entry name" value="GH15_N"/>
    <property type="match status" value="1"/>
</dbReference>
<dbReference type="GO" id="GO:0004553">
    <property type="term" value="F:hydrolase activity, hydrolyzing O-glycosyl compounds"/>
    <property type="evidence" value="ECO:0007669"/>
    <property type="project" value="UniProtKB-ARBA"/>
</dbReference>
<comment type="caution">
    <text evidence="3">The sequence shown here is derived from an EMBL/GenBank/DDBJ whole genome shotgun (WGS) entry which is preliminary data.</text>
</comment>
<protein>
    <submittedName>
        <fullName evidence="3">Glucan 1,4-alpha-glucosidase</fullName>
    </submittedName>
</protein>
<accession>A0A855X7K4</accession>
<dbReference type="Pfam" id="PF00723">
    <property type="entry name" value="Glyco_hydro_15"/>
    <property type="match status" value="2"/>
</dbReference>
<dbReference type="Proteomes" id="UP000250918">
    <property type="component" value="Unassembled WGS sequence"/>
</dbReference>
<proteinExistence type="predicted"/>
<dbReference type="InterPro" id="IPR012341">
    <property type="entry name" value="6hp_glycosidase-like_sf"/>
</dbReference>
<dbReference type="InterPro" id="IPR015220">
    <property type="entry name" value="Glucodextranase_N"/>
</dbReference>
<dbReference type="InterPro" id="IPR014718">
    <property type="entry name" value="GH-type_carb-bd"/>
</dbReference>
<organism evidence="3 4">
    <name type="scientific">candidate division GN15 bacterium</name>
    <dbReference type="NCBI Taxonomy" id="2072418"/>
    <lineage>
        <taxon>Bacteria</taxon>
        <taxon>candidate division GN15</taxon>
    </lineage>
</organism>
<feature type="domain" description="GH15-like" evidence="1">
    <location>
        <begin position="377"/>
        <end position="684"/>
    </location>
</feature>
<evidence type="ECO:0000259" key="2">
    <source>
        <dbReference type="Pfam" id="PF09137"/>
    </source>
</evidence>
<dbReference type="InterPro" id="IPR011013">
    <property type="entry name" value="Gal_mutarotase_sf_dom"/>
</dbReference>
<dbReference type="EMBL" id="PQAP01000072">
    <property type="protein sequence ID" value="PWB72846.1"/>
    <property type="molecule type" value="Genomic_DNA"/>
</dbReference>
<evidence type="ECO:0000259" key="1">
    <source>
        <dbReference type="Pfam" id="PF00723"/>
    </source>
</evidence>
<name>A0A855X7K4_9BACT</name>
<dbReference type="PANTHER" id="PTHR31616:SF0">
    <property type="entry name" value="GLUCAN 1,4-ALPHA-GLUCOSIDASE"/>
    <property type="match status" value="1"/>
</dbReference>
<evidence type="ECO:0000313" key="3">
    <source>
        <dbReference type="EMBL" id="PWB72846.1"/>
    </source>
</evidence>
<reference evidence="3 4" key="1">
    <citation type="journal article" date="2018" name="ISME J.">
        <title>A methanotrophic archaeon couples anaerobic oxidation of methane to Fe(III) reduction.</title>
        <authorList>
            <person name="Cai C."/>
            <person name="Leu A.O."/>
            <person name="Xie G.J."/>
            <person name="Guo J."/>
            <person name="Feng Y."/>
            <person name="Zhao J.X."/>
            <person name="Tyson G.W."/>
            <person name="Yuan Z."/>
            <person name="Hu S."/>
        </authorList>
    </citation>
    <scope>NUCLEOTIDE SEQUENCE [LARGE SCALE GENOMIC DNA]</scope>
    <source>
        <strain evidence="3">FeB_12</strain>
    </source>
</reference>
<dbReference type="PANTHER" id="PTHR31616">
    <property type="entry name" value="TREHALASE"/>
    <property type="match status" value="1"/>
</dbReference>
<dbReference type="GO" id="GO:0030246">
    <property type="term" value="F:carbohydrate binding"/>
    <property type="evidence" value="ECO:0007669"/>
    <property type="project" value="InterPro"/>
</dbReference>
<dbReference type="InterPro" id="IPR006425">
    <property type="entry name" value="Glucoamylase_bac"/>
</dbReference>
<dbReference type="SUPFAM" id="SSF74650">
    <property type="entry name" value="Galactose mutarotase-like"/>
    <property type="match status" value="1"/>
</dbReference>
<dbReference type="Gene3D" id="1.50.10.10">
    <property type="match status" value="1"/>
</dbReference>
<dbReference type="GO" id="GO:0016757">
    <property type="term" value="F:glycosyltransferase activity"/>
    <property type="evidence" value="ECO:0007669"/>
    <property type="project" value="UniProtKB-ARBA"/>
</dbReference>
<feature type="domain" description="GH15-like" evidence="1">
    <location>
        <begin position="296"/>
        <end position="362"/>
    </location>
</feature>
<dbReference type="NCBIfam" id="TIGR01535">
    <property type="entry name" value="glucan_glucosid"/>
    <property type="match status" value="1"/>
</dbReference>
<dbReference type="Pfam" id="PF09137">
    <property type="entry name" value="Glucodextran_N"/>
    <property type="match status" value="1"/>
</dbReference>
<sequence>MSETISYAFGQPGIPPRWTSSAKSGIGTAISGSSRVWFTLSHGIFNEIYYPRIDQACTRDMGMIVTDGKAYFSEEKRHAASVIDYLEPAIPAYRLVSTCRQGRYRLEKEIIADPTRDVVLQRTRFVPSSDAAESYLLHVLLAPHLGNCGAGNTGWLGDYKGRKMLFAERGALTLALAASVEWNARSVGFVGFSDGWQDLTQHKKLLWQFDRAENGNIALVGELDWRSARDHTFVIAVGFGTTAAEAGHRVNASLLDDFDELKARYVQGWRAFYSTLPGVDADVKSTRDLSKISAMVLRAHEAKRFPGGMIASLSIPWGFNKGDEDLGGYHLVWPRDAVESATGLLSIGAHADARRVLKYLQSTQEVDGHWPQNMWLDGTPYWSGSQMDETAFPILLVDLAFREKALEPSHIEQFWPMIRRASQFIVCNGPVTQQDRWEEDPGYSPFTLAVEIAALLAAADFAELAEEAQVAVYLRETADAWNAHVESWTYVADTDLAHRNSVNGYYVRIAPPEVAEGASPKHGFVPIKNRPIGSNLQEADYIISPDALALVRFGLRAADDPRIRDTIKMIDSLLKLDTPYGPIWHRYNADGYGEHEDGRPFDGTGIGRAWPLLSGERGHYELAAGKIDDALTLLKAMEGFANETGLIPEQTWDTDSMEERGLRFARPSGSAMPLVWAHAEYLKLRRSIADRKVFDMPTQAVQRYQVEKVESRLAIWRFNQKCRTMPPGWKLRIETLRPAVVHWGINFWRDTKDSKTRDTGLGMHVVDLDTGSLAAGDQVDFTFYWPDSGEWEGKDFSVTVDRS</sequence>
<gene>
    <name evidence="3" type="ORF">C3F09_06025</name>
</gene>
<dbReference type="SUPFAM" id="SSF48208">
    <property type="entry name" value="Six-hairpin glycosidases"/>
    <property type="match status" value="1"/>
</dbReference>
<dbReference type="InterPro" id="IPR011613">
    <property type="entry name" value="GH15-like"/>
</dbReference>
<dbReference type="AlphaFoldDB" id="A0A855X7K4"/>